<dbReference type="InterPro" id="IPR001736">
    <property type="entry name" value="PLipase_D/transphosphatidylase"/>
</dbReference>
<dbReference type="AlphaFoldDB" id="A0A5E7AGT2"/>
<dbReference type="EMBL" id="CABVHP010000002">
    <property type="protein sequence ID" value="VVN78508.1"/>
    <property type="molecule type" value="Genomic_DNA"/>
</dbReference>
<dbReference type="GO" id="GO:0016740">
    <property type="term" value="F:transferase activity"/>
    <property type="evidence" value="ECO:0007669"/>
    <property type="project" value="UniProtKB-KW"/>
</dbReference>
<dbReference type="SUPFAM" id="SSF56024">
    <property type="entry name" value="Phospholipase D/nuclease"/>
    <property type="match status" value="1"/>
</dbReference>
<dbReference type="Pfam" id="PF13091">
    <property type="entry name" value="PLDc_2"/>
    <property type="match status" value="1"/>
</dbReference>
<protein>
    <submittedName>
        <fullName evidence="2">Cardiolipin synthase B</fullName>
        <ecNumber evidence="2">2.7.8.-</ecNumber>
    </submittedName>
</protein>
<keyword evidence="2" id="KW-0808">Transferase</keyword>
<name>A0A5E7AGT2_PSEFL</name>
<dbReference type="InterPro" id="IPR025202">
    <property type="entry name" value="PLD-like_dom"/>
</dbReference>
<dbReference type="Proteomes" id="UP000326557">
    <property type="component" value="Unassembled WGS sequence"/>
</dbReference>
<evidence type="ECO:0000259" key="1">
    <source>
        <dbReference type="PROSITE" id="PS50035"/>
    </source>
</evidence>
<sequence>MNNSSIYTNSPGQDQVLRPYTRLMASASHIRLAAPYFTRAIEIVEAVRRGARVQLLVGLNASTQPDALNQVLTAGNCAVRYFTDDFHAKVYLFDGVAMLGSSNLTGGGLINNREAVILLDQPGDEERVQDIEEFFAQVWDSAEVLTQQVYQQFKAAWNQSSRMANRDEPFNKLEAVVPATVRAGSAHKTSQQLYLGELQKTIYEQYLPAFEEVTAILVEQRYRRPEFVGVPVGVETNRFLNWVRLEHAIGDEAWQNAALRAPEDRKGLIMDLGAEWTATNAPRIPDNYLQLIDTLQRGLGSPEAIRACSREELVEALMCVHAFLEQLRFTKGGADALPAKFWQNNENNLQRVQDTLIHLIHGSDDFAARICAVIYDPKYRIRVFGRFCALELVGTLHPHEAPPINGRMAKALRFLGFDVRAT</sequence>
<reference evidence="2 3" key="1">
    <citation type="submission" date="2019-09" db="EMBL/GenBank/DDBJ databases">
        <authorList>
            <person name="Chandra G."/>
            <person name="Truman W A."/>
        </authorList>
    </citation>
    <scope>NUCLEOTIDE SEQUENCE [LARGE SCALE GENOMIC DNA]</scope>
    <source>
        <strain evidence="2">PS704</strain>
    </source>
</reference>
<dbReference type="PROSITE" id="PS50035">
    <property type="entry name" value="PLD"/>
    <property type="match status" value="1"/>
</dbReference>
<evidence type="ECO:0000313" key="3">
    <source>
        <dbReference type="Proteomes" id="UP000326557"/>
    </source>
</evidence>
<gene>
    <name evidence="2" type="primary">clsB_1</name>
    <name evidence="2" type="ORF">PS704_00904</name>
</gene>
<dbReference type="EC" id="2.7.8.-" evidence="2"/>
<organism evidence="2 3">
    <name type="scientific">Pseudomonas fluorescens</name>
    <dbReference type="NCBI Taxonomy" id="294"/>
    <lineage>
        <taxon>Bacteria</taxon>
        <taxon>Pseudomonadati</taxon>
        <taxon>Pseudomonadota</taxon>
        <taxon>Gammaproteobacteria</taxon>
        <taxon>Pseudomonadales</taxon>
        <taxon>Pseudomonadaceae</taxon>
        <taxon>Pseudomonas</taxon>
    </lineage>
</organism>
<dbReference type="GO" id="GO:0006793">
    <property type="term" value="P:phosphorus metabolic process"/>
    <property type="evidence" value="ECO:0007669"/>
    <property type="project" value="UniProtKB-ARBA"/>
</dbReference>
<dbReference type="Gene3D" id="3.30.870.10">
    <property type="entry name" value="Endonuclease Chain A"/>
    <property type="match status" value="1"/>
</dbReference>
<evidence type="ECO:0000313" key="2">
    <source>
        <dbReference type="EMBL" id="VVN78508.1"/>
    </source>
</evidence>
<dbReference type="CDD" id="cd09117">
    <property type="entry name" value="PLDc_Bfil_DEXD_like"/>
    <property type="match status" value="1"/>
</dbReference>
<accession>A0A5E7AGT2</accession>
<dbReference type="RefSeq" id="WP_150636651.1">
    <property type="nucleotide sequence ID" value="NZ_CABVHP010000002.1"/>
</dbReference>
<feature type="domain" description="PLD phosphodiesterase" evidence="1">
    <location>
        <begin position="82"/>
        <end position="108"/>
    </location>
</feature>
<proteinExistence type="predicted"/>
<dbReference type="OrthoDB" id="7790352at2"/>